<evidence type="ECO:0000256" key="2">
    <source>
        <dbReference type="SAM" id="SignalP"/>
    </source>
</evidence>
<evidence type="ECO:0000313" key="3">
    <source>
        <dbReference type="EMBL" id="KDR26801.1"/>
    </source>
</evidence>
<feature type="compositionally biased region" description="Low complexity" evidence="1">
    <location>
        <begin position="68"/>
        <end position="81"/>
    </location>
</feature>
<gene>
    <name evidence="3" type="ORF">BG57_24215</name>
</gene>
<accession>A0A069NP29</accession>
<reference evidence="3 4" key="1">
    <citation type="submission" date="2014-03" db="EMBL/GenBank/DDBJ databases">
        <title>Draft Genome Sequences of Four Burkholderia Strains.</title>
        <authorList>
            <person name="Liu X.Y."/>
            <person name="Li C.X."/>
            <person name="Xu J.H."/>
        </authorList>
    </citation>
    <scope>NUCLEOTIDE SEQUENCE [LARGE SCALE GENOMIC DNA]</scope>
    <source>
        <strain evidence="3 4">R27</strain>
    </source>
</reference>
<feature type="chain" id="PRO_5001667067" evidence="2">
    <location>
        <begin position="39"/>
        <end position="111"/>
    </location>
</feature>
<dbReference type="Proteomes" id="UP000027439">
    <property type="component" value="Unassembled WGS sequence"/>
</dbReference>
<dbReference type="EMBL" id="JFHE01000049">
    <property type="protein sequence ID" value="KDR26801.1"/>
    <property type="molecule type" value="Genomic_DNA"/>
</dbReference>
<dbReference type="AlphaFoldDB" id="A0A069NP29"/>
<name>A0A069NP29_9BURK</name>
<feature type="compositionally biased region" description="Polar residues" evidence="1">
    <location>
        <begin position="44"/>
        <end position="59"/>
    </location>
</feature>
<protein>
    <submittedName>
        <fullName evidence="3">Uncharacterized protein</fullName>
    </submittedName>
</protein>
<evidence type="ECO:0000313" key="4">
    <source>
        <dbReference type="Proteomes" id="UP000027439"/>
    </source>
</evidence>
<feature type="compositionally biased region" description="Polar residues" evidence="1">
    <location>
        <begin position="82"/>
        <end position="99"/>
    </location>
</feature>
<keyword evidence="2" id="KW-0732">Signal</keyword>
<feature type="signal peptide" evidence="2">
    <location>
        <begin position="1"/>
        <end position="38"/>
    </location>
</feature>
<evidence type="ECO:0000256" key="1">
    <source>
        <dbReference type="SAM" id="MobiDB-lite"/>
    </source>
</evidence>
<feature type="region of interest" description="Disordered" evidence="1">
    <location>
        <begin position="40"/>
        <end position="111"/>
    </location>
</feature>
<comment type="caution">
    <text evidence="3">The sequence shown here is derived from an EMBL/GenBank/DDBJ whole genome shotgun (WGS) entry which is preliminary data.</text>
</comment>
<sequence>MLNECSGASCAQYQETVMKATAAIAGALLALASTATFAQDMSRDQMNQRPKQMQGQPSASPMPGSNDASQGGAPAGTSGSGTLMQQREQGMSPDASTAPSGGGKATGTMKQ</sequence>
<organism evidence="3 4">
    <name type="scientific">Caballeronia grimmiae</name>
    <dbReference type="NCBI Taxonomy" id="1071679"/>
    <lineage>
        <taxon>Bacteria</taxon>
        <taxon>Pseudomonadati</taxon>
        <taxon>Pseudomonadota</taxon>
        <taxon>Betaproteobacteria</taxon>
        <taxon>Burkholderiales</taxon>
        <taxon>Burkholderiaceae</taxon>
        <taxon>Caballeronia</taxon>
    </lineage>
</organism>
<proteinExistence type="predicted"/>
<dbReference type="eggNOG" id="ENOG5032PP6">
    <property type="taxonomic scope" value="Bacteria"/>
</dbReference>